<organism evidence="1 2">
    <name type="scientific">Crossiella cryophila</name>
    <dbReference type="NCBI Taxonomy" id="43355"/>
    <lineage>
        <taxon>Bacteria</taxon>
        <taxon>Bacillati</taxon>
        <taxon>Actinomycetota</taxon>
        <taxon>Actinomycetes</taxon>
        <taxon>Pseudonocardiales</taxon>
        <taxon>Pseudonocardiaceae</taxon>
        <taxon>Crossiella</taxon>
    </lineage>
</organism>
<dbReference type="AlphaFoldDB" id="A0A7W7C3Y5"/>
<evidence type="ECO:0000313" key="2">
    <source>
        <dbReference type="Proteomes" id="UP000533598"/>
    </source>
</evidence>
<proteinExistence type="predicted"/>
<evidence type="ECO:0000313" key="1">
    <source>
        <dbReference type="EMBL" id="MBB4674098.1"/>
    </source>
</evidence>
<protein>
    <submittedName>
        <fullName evidence="1">Uncharacterized protein</fullName>
    </submittedName>
</protein>
<dbReference type="RefSeq" id="WP_312986182.1">
    <property type="nucleotide sequence ID" value="NZ_BAAAUI010000011.1"/>
</dbReference>
<gene>
    <name evidence="1" type="ORF">HNR67_000216</name>
</gene>
<dbReference type="Proteomes" id="UP000533598">
    <property type="component" value="Unassembled WGS sequence"/>
</dbReference>
<sequence length="226" mass="25563">MENSEDEVMGSDWDWEMHHAVPWTPARIERMLGLFADGGWRLAPRLHPLCPEDGPEDGLREVGRAELVIGLAEARWGISLWDAEEDSVFLHTSPTSVRVNLSGGNWREPRPEADGYRLRHRGLTELWVELGERFDGLFGRVEDEWSLEQVWSLLPDPLGDDVPPPGQWPHRLGWWTYFNAERADLLPNPPAGLRLTPSGAVLALLDDPAAVDALEFERIHLGMLAR</sequence>
<comment type="caution">
    <text evidence="1">The sequence shown here is derived from an EMBL/GenBank/DDBJ whole genome shotgun (WGS) entry which is preliminary data.</text>
</comment>
<reference evidence="1 2" key="1">
    <citation type="submission" date="2020-08" db="EMBL/GenBank/DDBJ databases">
        <title>Sequencing the genomes of 1000 actinobacteria strains.</title>
        <authorList>
            <person name="Klenk H.-P."/>
        </authorList>
    </citation>
    <scope>NUCLEOTIDE SEQUENCE [LARGE SCALE GENOMIC DNA]</scope>
    <source>
        <strain evidence="1 2">DSM 44230</strain>
    </source>
</reference>
<name>A0A7W7C3Y5_9PSEU</name>
<dbReference type="EMBL" id="JACHMH010000001">
    <property type="protein sequence ID" value="MBB4674098.1"/>
    <property type="molecule type" value="Genomic_DNA"/>
</dbReference>
<keyword evidence="2" id="KW-1185">Reference proteome</keyword>
<accession>A0A7W7C3Y5</accession>